<accession>A0A3B5LQA0</accession>
<reference evidence="1" key="2">
    <citation type="submission" date="2025-09" db="UniProtKB">
        <authorList>
            <consortium name="Ensembl"/>
        </authorList>
    </citation>
    <scope>IDENTIFICATION</scope>
</reference>
<evidence type="ECO:0008006" key="3">
    <source>
        <dbReference type="Google" id="ProtNLM"/>
    </source>
</evidence>
<name>A0A3B5LQA0_9TELE</name>
<dbReference type="SUPFAM" id="SSF56219">
    <property type="entry name" value="DNase I-like"/>
    <property type="match status" value="1"/>
</dbReference>
<evidence type="ECO:0000313" key="2">
    <source>
        <dbReference type="Proteomes" id="UP000261380"/>
    </source>
</evidence>
<dbReference type="Ensembl" id="ENSXCOT00000014465.1">
    <property type="protein sequence ID" value="ENSXCOP00000014288.1"/>
    <property type="gene ID" value="ENSXCOG00000010830.1"/>
</dbReference>
<dbReference type="Proteomes" id="UP000261380">
    <property type="component" value="Unplaced"/>
</dbReference>
<dbReference type="InterPro" id="IPR036691">
    <property type="entry name" value="Endo/exonu/phosph_ase_sf"/>
</dbReference>
<protein>
    <recommendedName>
        <fullName evidence="3">Endonuclease/exonuclease/phosphatase domain-containing protein</fullName>
    </recommendedName>
</protein>
<proteinExistence type="predicted"/>
<evidence type="ECO:0000313" key="1">
    <source>
        <dbReference type="Ensembl" id="ENSXCOP00000014288.1"/>
    </source>
</evidence>
<dbReference type="AlphaFoldDB" id="A0A3B5LQA0"/>
<dbReference type="Gene3D" id="3.60.10.10">
    <property type="entry name" value="Endonuclease/exonuclease/phosphatase"/>
    <property type="match status" value="1"/>
</dbReference>
<keyword evidence="2" id="KW-1185">Reference proteome</keyword>
<sequence>MVILVQLHGILMNSIALSRGLISKIKREKIQILLLQETHLSSVEDVSHSSFKTGHKRGVGVLIHNSYILNLLSIYEIVKAESQGILICAGGFNTVLNKNDTSNNKRTTTPQSKLLKRGLYDIDLLDAWQEMNPTGNKFTYFSPTHTVFSRIDLFLVLRND</sequence>
<organism evidence="1 2">
    <name type="scientific">Xiphophorus couchianus</name>
    <name type="common">Monterrey platyfish</name>
    <dbReference type="NCBI Taxonomy" id="32473"/>
    <lineage>
        <taxon>Eukaryota</taxon>
        <taxon>Metazoa</taxon>
        <taxon>Chordata</taxon>
        <taxon>Craniata</taxon>
        <taxon>Vertebrata</taxon>
        <taxon>Euteleostomi</taxon>
        <taxon>Actinopterygii</taxon>
        <taxon>Neopterygii</taxon>
        <taxon>Teleostei</taxon>
        <taxon>Neoteleostei</taxon>
        <taxon>Acanthomorphata</taxon>
        <taxon>Ovalentaria</taxon>
        <taxon>Atherinomorphae</taxon>
        <taxon>Cyprinodontiformes</taxon>
        <taxon>Poeciliidae</taxon>
        <taxon>Poeciliinae</taxon>
        <taxon>Xiphophorus</taxon>
    </lineage>
</organism>
<reference evidence="1" key="1">
    <citation type="submission" date="2025-08" db="UniProtKB">
        <authorList>
            <consortium name="Ensembl"/>
        </authorList>
    </citation>
    <scope>IDENTIFICATION</scope>
</reference>